<evidence type="ECO:0000256" key="4">
    <source>
        <dbReference type="ARBA" id="ARBA00022617"/>
    </source>
</evidence>
<evidence type="ECO:0000256" key="10">
    <source>
        <dbReference type="RuleBase" id="RU000461"/>
    </source>
</evidence>
<comment type="cofactor">
    <cofactor evidence="1 9">
        <name>heme</name>
        <dbReference type="ChEBI" id="CHEBI:30413"/>
    </cofactor>
</comment>
<dbReference type="SUPFAM" id="SSF48264">
    <property type="entry name" value="Cytochrome P450"/>
    <property type="match status" value="1"/>
</dbReference>
<dbReference type="PANTHER" id="PTHR46300:SF7">
    <property type="entry name" value="P450, PUTATIVE (EUROFUNG)-RELATED"/>
    <property type="match status" value="1"/>
</dbReference>
<comment type="pathway">
    <text evidence="2">Secondary metabolite biosynthesis.</text>
</comment>
<keyword evidence="13" id="KW-1185">Reference proteome</keyword>
<dbReference type="GO" id="GO:0020037">
    <property type="term" value="F:heme binding"/>
    <property type="evidence" value="ECO:0007669"/>
    <property type="project" value="InterPro"/>
</dbReference>
<organism evidence="12 13">
    <name type="scientific">Sphaerobolus stellatus (strain SS14)</name>
    <dbReference type="NCBI Taxonomy" id="990650"/>
    <lineage>
        <taxon>Eukaryota</taxon>
        <taxon>Fungi</taxon>
        <taxon>Dikarya</taxon>
        <taxon>Basidiomycota</taxon>
        <taxon>Agaricomycotina</taxon>
        <taxon>Agaricomycetes</taxon>
        <taxon>Phallomycetidae</taxon>
        <taxon>Geastrales</taxon>
        <taxon>Sphaerobolaceae</taxon>
        <taxon>Sphaerobolus</taxon>
    </lineage>
</organism>
<dbReference type="AlphaFoldDB" id="A0A0C9UFA8"/>
<reference evidence="12 13" key="1">
    <citation type="submission" date="2014-06" db="EMBL/GenBank/DDBJ databases">
        <title>Evolutionary Origins and Diversification of the Mycorrhizal Mutualists.</title>
        <authorList>
            <consortium name="DOE Joint Genome Institute"/>
            <consortium name="Mycorrhizal Genomics Consortium"/>
            <person name="Kohler A."/>
            <person name="Kuo A."/>
            <person name="Nagy L.G."/>
            <person name="Floudas D."/>
            <person name="Copeland A."/>
            <person name="Barry K.W."/>
            <person name="Cichocki N."/>
            <person name="Veneault-Fourrey C."/>
            <person name="LaButti K."/>
            <person name="Lindquist E.A."/>
            <person name="Lipzen A."/>
            <person name="Lundell T."/>
            <person name="Morin E."/>
            <person name="Murat C."/>
            <person name="Riley R."/>
            <person name="Ohm R."/>
            <person name="Sun H."/>
            <person name="Tunlid A."/>
            <person name="Henrissat B."/>
            <person name="Grigoriev I.V."/>
            <person name="Hibbett D.S."/>
            <person name="Martin F."/>
        </authorList>
    </citation>
    <scope>NUCLEOTIDE SEQUENCE [LARGE SCALE GENOMIC DNA]</scope>
    <source>
        <strain evidence="12 13">SS14</strain>
    </source>
</reference>
<dbReference type="PROSITE" id="PS00086">
    <property type="entry name" value="CYTOCHROME_P450"/>
    <property type="match status" value="1"/>
</dbReference>
<dbReference type="CDD" id="cd11065">
    <property type="entry name" value="CYP64-like"/>
    <property type="match status" value="1"/>
</dbReference>
<dbReference type="HOGENOM" id="CLU_001570_2_3_1"/>
<keyword evidence="11" id="KW-0472">Membrane</keyword>
<gene>
    <name evidence="12" type="ORF">M422DRAFT_229524</name>
</gene>
<evidence type="ECO:0000256" key="8">
    <source>
        <dbReference type="ARBA" id="ARBA00023033"/>
    </source>
</evidence>
<dbReference type="Proteomes" id="UP000054279">
    <property type="component" value="Unassembled WGS sequence"/>
</dbReference>
<dbReference type="Gene3D" id="1.10.630.10">
    <property type="entry name" value="Cytochrome P450"/>
    <property type="match status" value="1"/>
</dbReference>
<dbReference type="InterPro" id="IPR036396">
    <property type="entry name" value="Cyt_P450_sf"/>
</dbReference>
<dbReference type="GO" id="GO:0005506">
    <property type="term" value="F:iron ion binding"/>
    <property type="evidence" value="ECO:0007669"/>
    <property type="project" value="InterPro"/>
</dbReference>
<dbReference type="EMBL" id="KN837135">
    <property type="protein sequence ID" value="KIJ41713.1"/>
    <property type="molecule type" value="Genomic_DNA"/>
</dbReference>
<keyword evidence="11" id="KW-1133">Transmembrane helix</keyword>
<dbReference type="PRINTS" id="PR00463">
    <property type="entry name" value="EP450I"/>
</dbReference>
<evidence type="ECO:0000256" key="5">
    <source>
        <dbReference type="ARBA" id="ARBA00022723"/>
    </source>
</evidence>
<dbReference type="InterPro" id="IPR050364">
    <property type="entry name" value="Cytochrome_P450_fung"/>
</dbReference>
<comment type="similarity">
    <text evidence="3 10">Belongs to the cytochrome P450 family.</text>
</comment>
<keyword evidence="7 9" id="KW-0408">Iron</keyword>
<keyword evidence="4 9" id="KW-0349">Heme</keyword>
<dbReference type="PRINTS" id="PR00385">
    <property type="entry name" value="P450"/>
</dbReference>
<evidence type="ECO:0000256" key="9">
    <source>
        <dbReference type="PIRSR" id="PIRSR602401-1"/>
    </source>
</evidence>
<dbReference type="InterPro" id="IPR017972">
    <property type="entry name" value="Cyt_P450_CS"/>
</dbReference>
<name>A0A0C9UFA8_SPHS4</name>
<proteinExistence type="inferred from homology"/>
<feature type="binding site" description="axial binding residue" evidence="9">
    <location>
        <position position="456"/>
    </location>
    <ligand>
        <name>heme</name>
        <dbReference type="ChEBI" id="CHEBI:30413"/>
    </ligand>
    <ligandPart>
        <name>Fe</name>
        <dbReference type="ChEBI" id="CHEBI:18248"/>
    </ligandPart>
</feature>
<dbReference type="Pfam" id="PF00067">
    <property type="entry name" value="p450"/>
    <property type="match status" value="1"/>
</dbReference>
<dbReference type="InterPro" id="IPR001128">
    <property type="entry name" value="Cyt_P450"/>
</dbReference>
<dbReference type="OrthoDB" id="2789670at2759"/>
<sequence>MVFAYFTQSLPYVASAIGILYVLKGLLQYFGLFIGGRPPLPPGPKPLPFIGNYLDLPKTKDWLTMDRWFKRYGDMVYYRVFDQGVLILGSLKGCQDTFEKRSAIYSGRPQLVMLGKLSGWDFAFSNMSYGRPWRTHRQAFHQHFNQNMVPKYRSVQIKNTHSLLRCLLATPNAAQKLAEALPSTFTGIIMDVVYGYTVTSTNDPYIKIIERAQAAFSESVKPGRFLVETFPFLQYIPSWVPGAGFKRLAKQWRIATISMIEIPFEWAKSEMSRGKPSIVASMLQKISDKKDKSYEESARIMKNAAAMASIGPSGTCYCITSRAAVTLFILAMAMHPNVQEKAQAEIDSVVGTHRLPNFSDRESLPYVNAIIKETLRWQNVSPLNDPHLLTEDDVYNGYFIPKGTIVISCIWTILHDPTIYPDPFEFKPERFIKEGKFNHNIVDPYAAVFGHGRRICPGRYFADETIYIMTVSLLAAFNITAPLDETGRPKTLVCEMSGGIISSPEPFECVIKPRSEVAAELIRDNEFTS</sequence>
<keyword evidence="6 10" id="KW-0560">Oxidoreductase</keyword>
<evidence type="ECO:0000256" key="1">
    <source>
        <dbReference type="ARBA" id="ARBA00001971"/>
    </source>
</evidence>
<evidence type="ECO:0000256" key="2">
    <source>
        <dbReference type="ARBA" id="ARBA00005179"/>
    </source>
</evidence>
<dbReference type="GO" id="GO:0016705">
    <property type="term" value="F:oxidoreductase activity, acting on paired donors, with incorporation or reduction of molecular oxygen"/>
    <property type="evidence" value="ECO:0007669"/>
    <property type="project" value="InterPro"/>
</dbReference>
<keyword evidence="5 9" id="KW-0479">Metal-binding</keyword>
<protein>
    <submittedName>
        <fullName evidence="12">Unplaced genomic scaffold SPHSTscaffold_60, whole genome shotgun sequence</fullName>
    </submittedName>
</protein>
<evidence type="ECO:0000256" key="3">
    <source>
        <dbReference type="ARBA" id="ARBA00010617"/>
    </source>
</evidence>
<keyword evidence="11" id="KW-0812">Transmembrane</keyword>
<evidence type="ECO:0000313" key="13">
    <source>
        <dbReference type="Proteomes" id="UP000054279"/>
    </source>
</evidence>
<dbReference type="InterPro" id="IPR002401">
    <property type="entry name" value="Cyt_P450_E_grp-I"/>
</dbReference>
<dbReference type="GO" id="GO:0004497">
    <property type="term" value="F:monooxygenase activity"/>
    <property type="evidence" value="ECO:0007669"/>
    <property type="project" value="UniProtKB-KW"/>
</dbReference>
<evidence type="ECO:0000256" key="7">
    <source>
        <dbReference type="ARBA" id="ARBA00023004"/>
    </source>
</evidence>
<evidence type="ECO:0000256" key="6">
    <source>
        <dbReference type="ARBA" id="ARBA00023002"/>
    </source>
</evidence>
<dbReference type="PANTHER" id="PTHR46300">
    <property type="entry name" value="P450, PUTATIVE (EUROFUNG)-RELATED-RELATED"/>
    <property type="match status" value="1"/>
</dbReference>
<keyword evidence="8 10" id="KW-0503">Monooxygenase</keyword>
<accession>A0A0C9UFA8</accession>
<feature type="transmembrane region" description="Helical" evidence="11">
    <location>
        <begin position="12"/>
        <end position="35"/>
    </location>
</feature>
<evidence type="ECO:0000313" key="12">
    <source>
        <dbReference type="EMBL" id="KIJ41713.1"/>
    </source>
</evidence>
<evidence type="ECO:0000256" key="11">
    <source>
        <dbReference type="SAM" id="Phobius"/>
    </source>
</evidence>